<comment type="caution">
    <text evidence="1">The sequence shown here is derived from an EMBL/GenBank/DDBJ whole genome shotgun (WGS) entry which is preliminary data.</text>
</comment>
<accession>A0ABN9KYK5</accession>
<gene>
    <name evidence="1" type="ORF">RIMI_LOCUS2732589</name>
</gene>
<evidence type="ECO:0000313" key="2">
    <source>
        <dbReference type="Proteomes" id="UP001176940"/>
    </source>
</evidence>
<protein>
    <submittedName>
        <fullName evidence="1">Uncharacterized protein</fullName>
    </submittedName>
</protein>
<name>A0ABN9KYK5_9NEOB</name>
<dbReference type="EMBL" id="CAUEEQ010003907">
    <property type="protein sequence ID" value="CAJ0926284.1"/>
    <property type="molecule type" value="Genomic_DNA"/>
</dbReference>
<dbReference type="Proteomes" id="UP001176940">
    <property type="component" value="Unassembled WGS sequence"/>
</dbReference>
<keyword evidence="2" id="KW-1185">Reference proteome</keyword>
<evidence type="ECO:0000313" key="1">
    <source>
        <dbReference type="EMBL" id="CAJ0926284.1"/>
    </source>
</evidence>
<reference evidence="1" key="1">
    <citation type="submission" date="2023-07" db="EMBL/GenBank/DDBJ databases">
        <authorList>
            <person name="Stuckert A."/>
        </authorList>
    </citation>
    <scope>NUCLEOTIDE SEQUENCE</scope>
</reference>
<organism evidence="1 2">
    <name type="scientific">Ranitomeya imitator</name>
    <name type="common">mimic poison frog</name>
    <dbReference type="NCBI Taxonomy" id="111125"/>
    <lineage>
        <taxon>Eukaryota</taxon>
        <taxon>Metazoa</taxon>
        <taxon>Chordata</taxon>
        <taxon>Craniata</taxon>
        <taxon>Vertebrata</taxon>
        <taxon>Euteleostomi</taxon>
        <taxon>Amphibia</taxon>
        <taxon>Batrachia</taxon>
        <taxon>Anura</taxon>
        <taxon>Neobatrachia</taxon>
        <taxon>Hyloidea</taxon>
        <taxon>Dendrobatidae</taxon>
        <taxon>Dendrobatinae</taxon>
        <taxon>Ranitomeya</taxon>
    </lineage>
</organism>
<sequence>MPAPKPQTEEEDVIVRRWEAQERSAKPIGSDRPPGYIGGISTALQNAVDKPLMTLGLAHLRFWGLLGCNLESSCCEDFYSVIITNSTLIKLEVSMYICEEQTESEVQELCERFSSLASVSEKKK</sequence>
<proteinExistence type="predicted"/>